<organism evidence="1 2">
    <name type="scientific">Blautia obeum</name>
    <dbReference type="NCBI Taxonomy" id="40520"/>
    <lineage>
        <taxon>Bacteria</taxon>
        <taxon>Bacillati</taxon>
        <taxon>Bacillota</taxon>
        <taxon>Clostridia</taxon>
        <taxon>Lachnospirales</taxon>
        <taxon>Lachnospiraceae</taxon>
        <taxon>Blautia</taxon>
    </lineage>
</organism>
<gene>
    <name evidence="1" type="ORF">DWY46_14370</name>
</gene>
<evidence type="ECO:0000313" key="2">
    <source>
        <dbReference type="Proteomes" id="UP000285839"/>
    </source>
</evidence>
<proteinExistence type="predicted"/>
<dbReference type="Proteomes" id="UP000285839">
    <property type="component" value="Unassembled WGS sequence"/>
</dbReference>
<sequence>MAFMKTEQYESRPNILESEVGLVLKTYTADQTNAETVGTKKIIKAGSVYPTNATGAIGIVFEDVDMTDDAKRPISVIIAGRVLEKRLPVTVDETAKTELEKSGIVFVVTEDPVY</sequence>
<name>A0A412EMR5_9FIRM</name>
<dbReference type="EMBL" id="QRUH01000013">
    <property type="protein sequence ID" value="RGR46594.1"/>
    <property type="molecule type" value="Genomic_DNA"/>
</dbReference>
<reference evidence="1 2" key="1">
    <citation type="submission" date="2018-08" db="EMBL/GenBank/DDBJ databases">
        <title>A genome reference for cultivated species of the human gut microbiota.</title>
        <authorList>
            <person name="Zou Y."/>
            <person name="Xue W."/>
            <person name="Luo G."/>
        </authorList>
    </citation>
    <scope>NUCLEOTIDE SEQUENCE [LARGE SCALE GENOMIC DNA]</scope>
    <source>
        <strain evidence="1 2">AF25-21</strain>
    </source>
</reference>
<protein>
    <recommendedName>
        <fullName evidence="3">Head decoration protein</fullName>
    </recommendedName>
</protein>
<evidence type="ECO:0008006" key="3">
    <source>
        <dbReference type="Google" id="ProtNLM"/>
    </source>
</evidence>
<dbReference type="RefSeq" id="WP_118031602.1">
    <property type="nucleotide sequence ID" value="NZ_QRUH01000013.1"/>
</dbReference>
<dbReference type="AlphaFoldDB" id="A0A412EMR5"/>
<evidence type="ECO:0000313" key="1">
    <source>
        <dbReference type="EMBL" id="RGR46594.1"/>
    </source>
</evidence>
<accession>A0A412EMR5</accession>
<comment type="caution">
    <text evidence="1">The sequence shown here is derived from an EMBL/GenBank/DDBJ whole genome shotgun (WGS) entry which is preliminary data.</text>
</comment>